<evidence type="ECO:0000313" key="1">
    <source>
        <dbReference type="EMBL" id="WRO22125.1"/>
    </source>
</evidence>
<dbReference type="RefSeq" id="WP_366921545.1">
    <property type="nucleotide sequence ID" value="NZ_CP121694.1"/>
</dbReference>
<dbReference type="EMBL" id="CP121694">
    <property type="protein sequence ID" value="WRO22125.1"/>
    <property type="molecule type" value="Genomic_DNA"/>
</dbReference>
<gene>
    <name evidence="1" type="ORF">MFMK1_001949</name>
</gene>
<reference evidence="1 2" key="1">
    <citation type="submission" date="2023-04" db="EMBL/GenBank/DDBJ databases">
        <authorList>
            <person name="Hsu D."/>
        </authorList>
    </citation>
    <scope>NUCLEOTIDE SEQUENCE [LARGE SCALE GENOMIC DNA]</scope>
    <source>
        <strain evidence="1 2">MK1</strain>
    </source>
</reference>
<evidence type="ECO:0000313" key="2">
    <source>
        <dbReference type="Proteomes" id="UP001329915"/>
    </source>
</evidence>
<protein>
    <submittedName>
        <fullName evidence="1">Uncharacterized protein</fullName>
    </submittedName>
</protein>
<organism evidence="1 2">
    <name type="scientific">Metallumcola ferriviriculae</name>
    <dbReference type="NCBI Taxonomy" id="3039180"/>
    <lineage>
        <taxon>Bacteria</taxon>
        <taxon>Bacillati</taxon>
        <taxon>Bacillota</taxon>
        <taxon>Clostridia</taxon>
        <taxon>Neomoorellales</taxon>
        <taxon>Desulfitibacteraceae</taxon>
        <taxon>Metallumcola</taxon>
    </lineage>
</organism>
<dbReference type="AlphaFoldDB" id="A0AAU0UP89"/>
<keyword evidence="2" id="KW-1185">Reference proteome</keyword>
<name>A0AAU0UP89_9FIRM</name>
<dbReference type="KEGG" id="dbc:MFMK1_001949"/>
<proteinExistence type="predicted"/>
<sequence length="73" mass="8312">MSVLLKDMEAKLGACSMQKEPSVEEMKAKLGLDQCRPIEASPSDALDMQEKGDVFKEWYEQEIKRLYKEATKG</sequence>
<dbReference type="Proteomes" id="UP001329915">
    <property type="component" value="Chromosome"/>
</dbReference>
<accession>A0AAU0UP89</accession>